<evidence type="ECO:0000259" key="1">
    <source>
        <dbReference type="Pfam" id="PF24758"/>
    </source>
</evidence>
<dbReference type="AlphaFoldDB" id="A0A0D9WXM3"/>
<reference evidence="2" key="3">
    <citation type="submission" date="2015-04" db="UniProtKB">
        <authorList>
            <consortium name="EnsemblPlants"/>
        </authorList>
    </citation>
    <scope>IDENTIFICATION</scope>
</reference>
<dbReference type="InterPro" id="IPR055302">
    <property type="entry name" value="F-box_dom-containing"/>
</dbReference>
<protein>
    <recommendedName>
        <fullName evidence="1">F-box/LRR-repeat protein 15/At3g58940/PEG3-like LRR domain-containing protein</fullName>
    </recommendedName>
</protein>
<name>A0A0D9WXM3_9ORYZ</name>
<dbReference type="Proteomes" id="UP000032180">
    <property type="component" value="Chromosome 7"/>
</dbReference>
<evidence type="ECO:0000313" key="3">
    <source>
        <dbReference type="Proteomes" id="UP000032180"/>
    </source>
</evidence>
<evidence type="ECO:0000313" key="2">
    <source>
        <dbReference type="EnsemblPlants" id="LPERR07G08620.1"/>
    </source>
</evidence>
<dbReference type="PANTHER" id="PTHR32141">
    <property type="match status" value="1"/>
</dbReference>
<sequence>MVAPPHLRVAIISQCCILDSTTQTLHFPKLKKLTLEVTISEESLHGMFALCPALENLLLSRRSGFRCVRINSLTLRSIAISSGELITDDAPSLERLLQLDLLSGLDITVISAPKLEILGCLSYCPRSSRIVFGTTVLELDNGGPQCQDLINLMETLSLDMVIDFLKLFPCLEKLYIQSFIRSHPIRLKTIVFTHYRGIKSHVYFAMFFVLNAPMLELMRFEVSRYHCSESFIAQQHALLQLDNRASRDAQFYFTNSICPHDLESIRHTRDLSIADPFECLNVDVEAINNADAFSSDTIAFA</sequence>
<dbReference type="Gramene" id="LPERR07G08620.1">
    <property type="protein sequence ID" value="LPERR07G08620.1"/>
    <property type="gene ID" value="LPERR07G08620"/>
</dbReference>
<dbReference type="STRING" id="77586.A0A0D9WXM3"/>
<dbReference type="PANTHER" id="PTHR32141:SF144">
    <property type="entry name" value="OS07G0277500 PROTEIN"/>
    <property type="match status" value="1"/>
</dbReference>
<dbReference type="Pfam" id="PF24758">
    <property type="entry name" value="LRR_At5g56370"/>
    <property type="match status" value="1"/>
</dbReference>
<reference evidence="2 3" key="1">
    <citation type="submission" date="2012-08" db="EMBL/GenBank/DDBJ databases">
        <title>Oryza genome evolution.</title>
        <authorList>
            <person name="Wing R.A."/>
        </authorList>
    </citation>
    <scope>NUCLEOTIDE SEQUENCE</scope>
</reference>
<keyword evidence="3" id="KW-1185">Reference proteome</keyword>
<accession>A0A0D9WXM3</accession>
<dbReference type="EnsemblPlants" id="LPERR07G08620.1">
    <property type="protein sequence ID" value="LPERR07G08620.1"/>
    <property type="gene ID" value="LPERR07G08620"/>
</dbReference>
<dbReference type="InterPro" id="IPR055411">
    <property type="entry name" value="LRR_FXL15/At3g58940/PEG3-like"/>
</dbReference>
<feature type="domain" description="F-box/LRR-repeat protein 15/At3g58940/PEG3-like LRR" evidence="1">
    <location>
        <begin position="7"/>
        <end position="176"/>
    </location>
</feature>
<dbReference type="HOGENOM" id="CLU_023151_0_1_1"/>
<reference evidence="3" key="2">
    <citation type="submission" date="2013-12" db="EMBL/GenBank/DDBJ databases">
        <authorList>
            <person name="Yu Y."/>
            <person name="Lee S."/>
            <person name="de Baynast K."/>
            <person name="Wissotski M."/>
            <person name="Liu L."/>
            <person name="Talag J."/>
            <person name="Goicoechea J."/>
            <person name="Angelova A."/>
            <person name="Jetty R."/>
            <person name="Kudrna D."/>
            <person name="Golser W."/>
            <person name="Rivera L."/>
            <person name="Zhang J."/>
            <person name="Wing R."/>
        </authorList>
    </citation>
    <scope>NUCLEOTIDE SEQUENCE</scope>
</reference>
<proteinExistence type="predicted"/>
<dbReference type="eggNOG" id="ENOG502RRNZ">
    <property type="taxonomic scope" value="Eukaryota"/>
</dbReference>
<organism evidence="2 3">
    <name type="scientific">Leersia perrieri</name>
    <dbReference type="NCBI Taxonomy" id="77586"/>
    <lineage>
        <taxon>Eukaryota</taxon>
        <taxon>Viridiplantae</taxon>
        <taxon>Streptophyta</taxon>
        <taxon>Embryophyta</taxon>
        <taxon>Tracheophyta</taxon>
        <taxon>Spermatophyta</taxon>
        <taxon>Magnoliopsida</taxon>
        <taxon>Liliopsida</taxon>
        <taxon>Poales</taxon>
        <taxon>Poaceae</taxon>
        <taxon>BOP clade</taxon>
        <taxon>Oryzoideae</taxon>
        <taxon>Oryzeae</taxon>
        <taxon>Oryzinae</taxon>
        <taxon>Leersia</taxon>
    </lineage>
</organism>